<reference evidence="2 3" key="1">
    <citation type="journal article" date="2015" name="Mol. Biochem. Parasitol.">
        <title>Identification of polymorphic genes for use in assemblage B genotyping assays through comparative genomics of multiple assemblage B Giardia duodenalis isolates.</title>
        <authorList>
            <person name="Wielinga C."/>
            <person name="Thompson R.C."/>
            <person name="Monis P."/>
            <person name="Ryan U."/>
        </authorList>
    </citation>
    <scope>NUCLEOTIDE SEQUENCE [LARGE SCALE GENOMIC DNA]</scope>
    <source>
        <strain evidence="2 3">BAH15c1</strain>
    </source>
</reference>
<gene>
    <name evidence="2" type="ORF">QR46_4233</name>
</gene>
<sequence>MGFNISTVCTFLMQRIINISKQFCDYSFAVLRKFVRLKKIMVEIFHILNLGVYYTIISLFVGHTIYYPLYGPRGDPDGLIDSFATPQKALSYLLRTFWIPPHYHYVVYAVVNFALLMIISKYTAGLTTAKRNIFLLTLVANPFSAIASTDADLSAISANLLVLSILQVVEPFTSYTKESLPSHEIAVLQRATGYLVYLLAAMLQPGLLYLAPFYILVSRTQQLRYRAVSASNGNNSTTRNRQRPFSYLVALGTVLSFVTYGFTYYRKKTGQIRPLCNSVWESNTLKTEYSIWYSYFSKLRDMVLTYTHGSLNLDWVLIVLVGSLACYYSSTRLYTKAMGMTGKSSARNIYYLSVVLQTLLLTHALSNLKVSVAAVYSVLTLFCVSTNDFFLLLMSTLGFLGDAFFFSSTRLLKQYVGVTHFDSLLGEYSNMVQALSDGSEINSDDSWPSAPHNVSNQLVYDHQTSTSDISRMSAVSLQLRGARGEISMYHIMTIAIIFAVFITNISGVRLLSKRKHETASKRSSVSVILFGSLYLALAVAGTVLIHLNALFKIKGLKIALFVIQLVAEPFRMGFLLVLALGSLMKCRKYLLVQTADAQ</sequence>
<keyword evidence="1" id="KW-0812">Transmembrane</keyword>
<proteinExistence type="predicted"/>
<feature type="transmembrane region" description="Helical" evidence="1">
    <location>
        <begin position="558"/>
        <end position="581"/>
    </location>
</feature>
<name>A0A132NP93_GIAIN</name>
<feature type="transmembrane region" description="Helical" evidence="1">
    <location>
        <begin position="527"/>
        <end position="551"/>
    </location>
</feature>
<feature type="transmembrane region" description="Helical" evidence="1">
    <location>
        <begin position="374"/>
        <end position="400"/>
    </location>
</feature>
<dbReference type="AlphaFoldDB" id="A0A132NP93"/>
<feature type="transmembrane region" description="Helical" evidence="1">
    <location>
        <begin position="194"/>
        <end position="217"/>
    </location>
</feature>
<keyword evidence="1" id="KW-0472">Membrane</keyword>
<comment type="caution">
    <text evidence="2">The sequence shown here is derived from an EMBL/GenBank/DDBJ whole genome shotgun (WGS) entry which is preliminary data.</text>
</comment>
<protein>
    <submittedName>
        <fullName evidence="2">Uncharacterized protein</fullName>
    </submittedName>
</protein>
<keyword evidence="1" id="KW-1133">Transmembrane helix</keyword>
<feature type="transmembrane region" description="Helical" evidence="1">
    <location>
        <begin position="132"/>
        <end position="149"/>
    </location>
</feature>
<evidence type="ECO:0000313" key="2">
    <source>
        <dbReference type="EMBL" id="KWX11801.1"/>
    </source>
</evidence>
<feature type="transmembrane region" description="Helical" evidence="1">
    <location>
        <begin position="40"/>
        <end position="66"/>
    </location>
</feature>
<evidence type="ECO:0000313" key="3">
    <source>
        <dbReference type="Proteomes" id="UP000070089"/>
    </source>
</evidence>
<evidence type="ECO:0000256" key="1">
    <source>
        <dbReference type="SAM" id="Phobius"/>
    </source>
</evidence>
<feature type="transmembrane region" description="Helical" evidence="1">
    <location>
        <begin position="309"/>
        <end position="328"/>
    </location>
</feature>
<dbReference type="VEuPathDB" id="GiardiaDB:QR46_4233"/>
<dbReference type="Proteomes" id="UP000070089">
    <property type="component" value="Unassembled WGS sequence"/>
</dbReference>
<accession>A0A132NP93</accession>
<feature type="transmembrane region" description="Helical" evidence="1">
    <location>
        <begin position="102"/>
        <end position="120"/>
    </location>
</feature>
<dbReference type="OrthoDB" id="10253452at2759"/>
<dbReference type="EMBL" id="JXTI01000155">
    <property type="protein sequence ID" value="KWX11801.1"/>
    <property type="molecule type" value="Genomic_DNA"/>
</dbReference>
<feature type="transmembrane region" description="Helical" evidence="1">
    <location>
        <begin position="245"/>
        <end position="265"/>
    </location>
</feature>
<organism evidence="2 3">
    <name type="scientific">Giardia duodenalis assemblage B</name>
    <dbReference type="NCBI Taxonomy" id="1394984"/>
    <lineage>
        <taxon>Eukaryota</taxon>
        <taxon>Metamonada</taxon>
        <taxon>Diplomonadida</taxon>
        <taxon>Hexamitidae</taxon>
        <taxon>Giardiinae</taxon>
        <taxon>Giardia</taxon>
    </lineage>
</organism>
<feature type="transmembrane region" description="Helical" evidence="1">
    <location>
        <begin position="486"/>
        <end position="507"/>
    </location>
</feature>